<feature type="non-terminal residue" evidence="1">
    <location>
        <position position="75"/>
    </location>
</feature>
<name>X0UAX7_9ZZZZ</name>
<evidence type="ECO:0000313" key="1">
    <source>
        <dbReference type="EMBL" id="GAF96471.1"/>
    </source>
</evidence>
<proteinExistence type="predicted"/>
<gene>
    <name evidence="1" type="ORF">S01H1_30280</name>
</gene>
<dbReference type="AlphaFoldDB" id="X0UAX7"/>
<sequence>MEPYKMLFNTGDIFLCSGEGPMSKGIIAYNKFCGVRGEAAEISHVAMGATYQRVWESTTENDWAGKKGTQVNSYE</sequence>
<accession>X0UAX7</accession>
<dbReference type="EMBL" id="BARS01018621">
    <property type="protein sequence ID" value="GAF96471.1"/>
    <property type="molecule type" value="Genomic_DNA"/>
</dbReference>
<comment type="caution">
    <text evidence="1">The sequence shown here is derived from an EMBL/GenBank/DDBJ whole genome shotgun (WGS) entry which is preliminary data.</text>
</comment>
<reference evidence="1" key="1">
    <citation type="journal article" date="2014" name="Front. Microbiol.">
        <title>High frequency of phylogenetically diverse reductive dehalogenase-homologous genes in deep subseafloor sedimentary metagenomes.</title>
        <authorList>
            <person name="Kawai M."/>
            <person name="Futagami T."/>
            <person name="Toyoda A."/>
            <person name="Takaki Y."/>
            <person name="Nishi S."/>
            <person name="Hori S."/>
            <person name="Arai W."/>
            <person name="Tsubouchi T."/>
            <person name="Morono Y."/>
            <person name="Uchiyama I."/>
            <person name="Ito T."/>
            <person name="Fujiyama A."/>
            <person name="Inagaki F."/>
            <person name="Takami H."/>
        </authorList>
    </citation>
    <scope>NUCLEOTIDE SEQUENCE</scope>
    <source>
        <strain evidence="1">Expedition CK06-06</strain>
    </source>
</reference>
<protein>
    <submittedName>
        <fullName evidence="1">Uncharacterized protein</fullName>
    </submittedName>
</protein>
<organism evidence="1">
    <name type="scientific">marine sediment metagenome</name>
    <dbReference type="NCBI Taxonomy" id="412755"/>
    <lineage>
        <taxon>unclassified sequences</taxon>
        <taxon>metagenomes</taxon>
        <taxon>ecological metagenomes</taxon>
    </lineage>
</organism>